<protein>
    <submittedName>
        <fullName evidence="5">Transcriptional regulator, Crp/Fnr family</fullName>
    </submittedName>
</protein>
<evidence type="ECO:0000259" key="4">
    <source>
        <dbReference type="PROSITE" id="PS51063"/>
    </source>
</evidence>
<dbReference type="Gene3D" id="2.60.120.10">
    <property type="entry name" value="Jelly Rolls"/>
    <property type="match status" value="1"/>
</dbReference>
<gene>
    <name evidence="5" type="ORF">CARM_0860</name>
</gene>
<dbReference type="AlphaFoldDB" id="A0A7L5I6C6"/>
<keyword evidence="2" id="KW-0238">DNA-binding</keyword>
<evidence type="ECO:0000313" key="5">
    <source>
        <dbReference type="EMBL" id="QKF79770.1"/>
    </source>
</evidence>
<dbReference type="GO" id="GO:0006355">
    <property type="term" value="P:regulation of DNA-templated transcription"/>
    <property type="evidence" value="ECO:0007669"/>
    <property type="project" value="InterPro"/>
</dbReference>
<dbReference type="RefSeq" id="WP_139425350.1">
    <property type="nucleotide sequence ID" value="NZ_CBCSFY010000002.1"/>
</dbReference>
<dbReference type="SUPFAM" id="SSF46785">
    <property type="entry name" value="Winged helix' DNA-binding domain"/>
    <property type="match status" value="1"/>
</dbReference>
<keyword evidence="3" id="KW-0804">Transcription</keyword>
<accession>A0A7L5I6C6</accession>
<reference evidence="5 6" key="1">
    <citation type="submission" date="2020-05" db="EMBL/GenBank/DDBJ databases">
        <title>Complete genome sequencing of Campylobacter and Arcobacter type strains.</title>
        <authorList>
            <person name="Miller W.G."/>
            <person name="Yee E."/>
        </authorList>
    </citation>
    <scope>NUCLEOTIDE SEQUENCE [LARGE SCALE GENOMIC DNA]</scope>
    <source>
        <strain evidence="5 6">CCUG 73571</strain>
    </source>
</reference>
<dbReference type="PRINTS" id="PR00034">
    <property type="entry name" value="HTHCRP"/>
</dbReference>
<dbReference type="SUPFAM" id="SSF51206">
    <property type="entry name" value="cAMP-binding domain-like"/>
    <property type="match status" value="1"/>
</dbReference>
<evidence type="ECO:0000256" key="1">
    <source>
        <dbReference type="ARBA" id="ARBA00023015"/>
    </source>
</evidence>
<proteinExistence type="predicted"/>
<dbReference type="PROSITE" id="PS51063">
    <property type="entry name" value="HTH_CRP_2"/>
    <property type="match status" value="1"/>
</dbReference>
<dbReference type="Gene3D" id="1.10.10.10">
    <property type="entry name" value="Winged helix-like DNA-binding domain superfamily/Winged helix DNA-binding domain"/>
    <property type="match status" value="1"/>
</dbReference>
<dbReference type="KEGG" id="carm:CARM_0860"/>
<evidence type="ECO:0000256" key="3">
    <source>
        <dbReference type="ARBA" id="ARBA00023163"/>
    </source>
</evidence>
<evidence type="ECO:0000313" key="6">
    <source>
        <dbReference type="Proteomes" id="UP000509246"/>
    </source>
</evidence>
<dbReference type="GO" id="GO:0003677">
    <property type="term" value="F:DNA binding"/>
    <property type="evidence" value="ECO:0007669"/>
    <property type="project" value="UniProtKB-KW"/>
</dbReference>
<dbReference type="InterPro" id="IPR014710">
    <property type="entry name" value="RmlC-like_jellyroll"/>
</dbReference>
<feature type="domain" description="HTH crp-type" evidence="4">
    <location>
        <begin position="139"/>
        <end position="202"/>
    </location>
</feature>
<dbReference type="GeneID" id="56586598"/>
<organism evidence="5 6">
    <name type="scientific">Campylobacter armoricus</name>
    <dbReference type="NCBI Taxonomy" id="2505970"/>
    <lineage>
        <taxon>Bacteria</taxon>
        <taxon>Pseudomonadati</taxon>
        <taxon>Campylobacterota</taxon>
        <taxon>Epsilonproteobacteria</taxon>
        <taxon>Campylobacterales</taxon>
        <taxon>Campylobacteraceae</taxon>
        <taxon>Campylobacter</taxon>
    </lineage>
</organism>
<dbReference type="EMBL" id="CP053825">
    <property type="protein sequence ID" value="QKF79770.1"/>
    <property type="molecule type" value="Genomic_DNA"/>
</dbReference>
<dbReference type="SMART" id="SM00419">
    <property type="entry name" value="HTH_CRP"/>
    <property type="match status" value="1"/>
</dbReference>
<keyword evidence="6" id="KW-1185">Reference proteome</keyword>
<dbReference type="InterPro" id="IPR018490">
    <property type="entry name" value="cNMP-bd_dom_sf"/>
</dbReference>
<name>A0A7L5I6C6_9BACT</name>
<dbReference type="InterPro" id="IPR012318">
    <property type="entry name" value="HTH_CRP"/>
</dbReference>
<sequence length="202" mass="23426">MENFISRFELEKQDLELIQKNLQIINIERNFKVNDKCLGFVKILKGELRTFILTPNAKEITLFHLKENDECVICSECNIDNISYDVFIQSTQDTRLAIIPSNTFLILKDKYPKINNYILTLLTKRFNALVKILEQALFMPLSSRICKFLKENADNDNTLKITHEALANHLGSAREAISRILKELEKEGKIKLERSKIILISL</sequence>
<dbReference type="Pfam" id="PF13545">
    <property type="entry name" value="HTH_Crp_2"/>
    <property type="match status" value="1"/>
</dbReference>
<dbReference type="Proteomes" id="UP000509246">
    <property type="component" value="Chromosome"/>
</dbReference>
<evidence type="ECO:0000256" key="2">
    <source>
        <dbReference type="ARBA" id="ARBA00023125"/>
    </source>
</evidence>
<keyword evidence="1" id="KW-0805">Transcription regulation</keyword>
<dbReference type="InterPro" id="IPR036388">
    <property type="entry name" value="WH-like_DNA-bd_sf"/>
</dbReference>
<dbReference type="InterPro" id="IPR036390">
    <property type="entry name" value="WH_DNA-bd_sf"/>
</dbReference>